<evidence type="ECO:0000313" key="3">
    <source>
        <dbReference type="Proteomes" id="UP000501076"/>
    </source>
</evidence>
<name>A0A6M6DWU6_PRIMG</name>
<evidence type="ECO:0000313" key="2">
    <source>
        <dbReference type="EMBL" id="QJX77906.1"/>
    </source>
</evidence>
<accession>A0A6M6DWU6</accession>
<sequence>MKENPNDEARFLMKNQTRSDFFIVMVKISFMGVVASRCRLGGLSCVSISFLQYKITGIL</sequence>
<gene>
    <name evidence="2" type="ORF">FDZ14_17545</name>
</gene>
<protein>
    <submittedName>
        <fullName evidence="2">Uncharacterized protein</fullName>
    </submittedName>
</protein>
<feature type="transmembrane region" description="Helical" evidence="1">
    <location>
        <begin position="21"/>
        <end position="42"/>
    </location>
</feature>
<reference evidence="2 3" key="1">
    <citation type="submission" date="2019-10" db="EMBL/GenBank/DDBJ databases">
        <title>Complete genome sequences for adaption low water activity.</title>
        <authorList>
            <person name="Zhao L."/>
            <person name="Zhong J."/>
        </authorList>
    </citation>
    <scope>NUCLEOTIDE SEQUENCE [LARGE SCALE GENOMIC DNA]</scope>
    <source>
        <strain evidence="2 3">FDU301</strain>
    </source>
</reference>
<organism evidence="2 3">
    <name type="scientific">Priestia megaterium</name>
    <name type="common">Bacillus megaterium</name>
    <dbReference type="NCBI Taxonomy" id="1404"/>
    <lineage>
        <taxon>Bacteria</taxon>
        <taxon>Bacillati</taxon>
        <taxon>Bacillota</taxon>
        <taxon>Bacilli</taxon>
        <taxon>Bacillales</taxon>
        <taxon>Bacillaceae</taxon>
        <taxon>Priestia</taxon>
    </lineage>
</organism>
<evidence type="ECO:0000256" key="1">
    <source>
        <dbReference type="SAM" id="Phobius"/>
    </source>
</evidence>
<proteinExistence type="predicted"/>
<keyword evidence="1" id="KW-0472">Membrane</keyword>
<dbReference type="AlphaFoldDB" id="A0A6M6DWU6"/>
<dbReference type="EMBL" id="CP045272">
    <property type="protein sequence ID" value="QJX77906.1"/>
    <property type="molecule type" value="Genomic_DNA"/>
</dbReference>
<keyword evidence="1" id="KW-0812">Transmembrane</keyword>
<keyword evidence="1" id="KW-1133">Transmembrane helix</keyword>
<dbReference type="Proteomes" id="UP000501076">
    <property type="component" value="Chromosome"/>
</dbReference>